<dbReference type="AlphaFoldDB" id="A0A0F9WAZ3"/>
<organism evidence="1">
    <name type="scientific">marine sediment metagenome</name>
    <dbReference type="NCBI Taxonomy" id="412755"/>
    <lineage>
        <taxon>unclassified sequences</taxon>
        <taxon>metagenomes</taxon>
        <taxon>ecological metagenomes</taxon>
    </lineage>
</organism>
<sequence length="149" mass="16897">MAYKPLLPSTDDIKLWGRFVRVYSGAFGSGTPPEDPDPGIGIDGHLWMMVPLKAWEMHDLMATALPQVEIEPESLVDQLFIHLKGNKLKRGLLSRPRWGGSVTYLAGRLEFDVGFLAAREVRVFFESFDRWRAGEWPLSTNFDAAYERA</sequence>
<protein>
    <submittedName>
        <fullName evidence="1">Uncharacterized protein</fullName>
    </submittedName>
</protein>
<gene>
    <name evidence="1" type="ORF">LCGC14_0304510</name>
</gene>
<comment type="caution">
    <text evidence="1">The sequence shown here is derived from an EMBL/GenBank/DDBJ whole genome shotgun (WGS) entry which is preliminary data.</text>
</comment>
<dbReference type="EMBL" id="LAZR01000193">
    <property type="protein sequence ID" value="KKN82911.1"/>
    <property type="molecule type" value="Genomic_DNA"/>
</dbReference>
<accession>A0A0F9WAZ3</accession>
<proteinExistence type="predicted"/>
<evidence type="ECO:0000313" key="1">
    <source>
        <dbReference type="EMBL" id="KKN82911.1"/>
    </source>
</evidence>
<name>A0A0F9WAZ3_9ZZZZ</name>
<reference evidence="1" key="1">
    <citation type="journal article" date="2015" name="Nature">
        <title>Complex archaea that bridge the gap between prokaryotes and eukaryotes.</title>
        <authorList>
            <person name="Spang A."/>
            <person name="Saw J.H."/>
            <person name="Jorgensen S.L."/>
            <person name="Zaremba-Niedzwiedzka K."/>
            <person name="Martijn J."/>
            <person name="Lind A.E."/>
            <person name="van Eijk R."/>
            <person name="Schleper C."/>
            <person name="Guy L."/>
            <person name="Ettema T.J."/>
        </authorList>
    </citation>
    <scope>NUCLEOTIDE SEQUENCE</scope>
</reference>